<reference evidence="1" key="1">
    <citation type="submission" date="2018-02" db="EMBL/GenBank/DDBJ databases">
        <title>Rhizophora mucronata_Transcriptome.</title>
        <authorList>
            <person name="Meera S.P."/>
            <person name="Sreeshan A."/>
            <person name="Augustine A."/>
        </authorList>
    </citation>
    <scope>NUCLEOTIDE SEQUENCE</scope>
    <source>
        <tissue evidence="1">Leaf</tissue>
    </source>
</reference>
<sequence length="24" mass="2940">MLKIMQMDFCLLCYYSSIFLLIHI</sequence>
<dbReference type="EMBL" id="GGEC01079743">
    <property type="protein sequence ID" value="MBX60227.1"/>
    <property type="molecule type" value="Transcribed_RNA"/>
</dbReference>
<name>A0A2P2PZR9_RHIMU</name>
<proteinExistence type="predicted"/>
<accession>A0A2P2PZR9</accession>
<protein>
    <submittedName>
        <fullName evidence="1">Uncharacterized protein</fullName>
    </submittedName>
</protein>
<evidence type="ECO:0000313" key="1">
    <source>
        <dbReference type="EMBL" id="MBX60227.1"/>
    </source>
</evidence>
<dbReference type="AlphaFoldDB" id="A0A2P2PZR9"/>
<organism evidence="1">
    <name type="scientific">Rhizophora mucronata</name>
    <name type="common">Asiatic mangrove</name>
    <dbReference type="NCBI Taxonomy" id="61149"/>
    <lineage>
        <taxon>Eukaryota</taxon>
        <taxon>Viridiplantae</taxon>
        <taxon>Streptophyta</taxon>
        <taxon>Embryophyta</taxon>
        <taxon>Tracheophyta</taxon>
        <taxon>Spermatophyta</taxon>
        <taxon>Magnoliopsida</taxon>
        <taxon>eudicotyledons</taxon>
        <taxon>Gunneridae</taxon>
        <taxon>Pentapetalae</taxon>
        <taxon>rosids</taxon>
        <taxon>fabids</taxon>
        <taxon>Malpighiales</taxon>
        <taxon>Rhizophoraceae</taxon>
        <taxon>Rhizophora</taxon>
    </lineage>
</organism>